<dbReference type="Gene3D" id="3.20.20.70">
    <property type="entry name" value="Aldolase class I"/>
    <property type="match status" value="1"/>
</dbReference>
<dbReference type="GO" id="GO:0051539">
    <property type="term" value="F:4 iron, 4 sulfur cluster binding"/>
    <property type="evidence" value="ECO:0007669"/>
    <property type="project" value="UniProtKB-KW"/>
</dbReference>
<dbReference type="AlphaFoldDB" id="A0A645FJB8"/>
<name>A0A645FJB8_9ZZZZ</name>
<sequence length="103" mass="11818">MKELLLKLVQIRVRPYYLYQCDLSKGISHFRTPVETGLNIMHELTGFISGFALPRYVIDAPGGGGKIPVNYNYVVSINDKEVIMENYLGKQYRYPQPHKNIGQ</sequence>
<dbReference type="InterPro" id="IPR003739">
    <property type="entry name" value="Lys_aminomutase/Glu_NH3_mut"/>
</dbReference>
<dbReference type="PANTHER" id="PTHR30538">
    <property type="entry name" value="LYSINE 2,3-AMINOMUTASE-RELATED"/>
    <property type="match status" value="1"/>
</dbReference>
<keyword evidence="1" id="KW-0411">Iron-sulfur</keyword>
<keyword evidence="1" id="KW-0408">Iron</keyword>
<evidence type="ECO:0000256" key="1">
    <source>
        <dbReference type="ARBA" id="ARBA00022485"/>
    </source>
</evidence>
<dbReference type="InterPro" id="IPR013785">
    <property type="entry name" value="Aldolase_TIM"/>
</dbReference>
<gene>
    <name evidence="3" type="primary">kamA_26</name>
    <name evidence="3" type="ORF">SDC9_161824</name>
</gene>
<evidence type="ECO:0000313" key="3">
    <source>
        <dbReference type="EMBL" id="MPN14497.1"/>
    </source>
</evidence>
<protein>
    <submittedName>
        <fullName evidence="3">L-lysine 2,3-aminomutase</fullName>
        <ecNumber evidence="3">5.4.3.2</ecNumber>
    </submittedName>
</protein>
<keyword evidence="1" id="KW-0004">4Fe-4S</keyword>
<evidence type="ECO:0000259" key="2">
    <source>
        <dbReference type="Pfam" id="PF12544"/>
    </source>
</evidence>
<dbReference type="EC" id="5.4.3.2" evidence="3"/>
<accession>A0A645FJB8</accession>
<keyword evidence="3" id="KW-0413">Isomerase</keyword>
<dbReference type="EMBL" id="VSSQ01061132">
    <property type="protein sequence ID" value="MPN14497.1"/>
    <property type="molecule type" value="Genomic_DNA"/>
</dbReference>
<organism evidence="3">
    <name type="scientific">bioreactor metagenome</name>
    <dbReference type="NCBI Taxonomy" id="1076179"/>
    <lineage>
        <taxon>unclassified sequences</taxon>
        <taxon>metagenomes</taxon>
        <taxon>ecological metagenomes</taxon>
    </lineage>
</organism>
<keyword evidence="1" id="KW-0479">Metal-binding</keyword>
<reference evidence="3" key="1">
    <citation type="submission" date="2019-08" db="EMBL/GenBank/DDBJ databases">
        <authorList>
            <person name="Kucharzyk K."/>
            <person name="Murdoch R.W."/>
            <person name="Higgins S."/>
            <person name="Loffler F."/>
        </authorList>
    </citation>
    <scope>NUCLEOTIDE SEQUENCE</scope>
</reference>
<dbReference type="Pfam" id="PF12544">
    <property type="entry name" value="LAM_C"/>
    <property type="match status" value="1"/>
</dbReference>
<dbReference type="GO" id="GO:0050066">
    <property type="term" value="F:L-lysine 2,3-aminomutase activity"/>
    <property type="evidence" value="ECO:0007669"/>
    <property type="project" value="UniProtKB-EC"/>
</dbReference>
<comment type="caution">
    <text evidence="3">The sequence shown here is derived from an EMBL/GenBank/DDBJ whole genome shotgun (WGS) entry which is preliminary data.</text>
</comment>
<dbReference type="PANTHER" id="PTHR30538:SF1">
    <property type="entry name" value="L-LYSINE 2,3-AMINOMUTASE"/>
    <property type="match status" value="1"/>
</dbReference>
<proteinExistence type="predicted"/>
<dbReference type="InterPro" id="IPR025895">
    <property type="entry name" value="LAM_C_dom"/>
</dbReference>
<feature type="domain" description="Lysine-2,3-aminomutase C-terminal" evidence="2">
    <location>
        <begin position="42"/>
        <end position="100"/>
    </location>
</feature>